<dbReference type="SUPFAM" id="SSF49785">
    <property type="entry name" value="Galactose-binding domain-like"/>
    <property type="match status" value="2"/>
</dbReference>
<proteinExistence type="predicted"/>
<protein>
    <submittedName>
        <fullName evidence="1">Glycosyl hydrolase family 16</fullName>
    </submittedName>
</protein>
<reference evidence="2" key="1">
    <citation type="journal article" date="2019" name="Int. J. Syst. Evol. Microbiol.">
        <title>The Global Catalogue of Microorganisms (GCM) 10K type strain sequencing project: providing services to taxonomists for standard genome sequencing and annotation.</title>
        <authorList>
            <consortium name="The Broad Institute Genomics Platform"/>
            <consortium name="The Broad Institute Genome Sequencing Center for Infectious Disease"/>
            <person name="Wu L."/>
            <person name="Ma J."/>
        </authorList>
    </citation>
    <scope>NUCLEOTIDE SEQUENCE [LARGE SCALE GENOMIC DNA]</scope>
    <source>
        <strain evidence="2">CCUG 50349</strain>
    </source>
</reference>
<name>A0ABV9P9S5_9FLAO</name>
<evidence type="ECO:0000313" key="2">
    <source>
        <dbReference type="Proteomes" id="UP001595885"/>
    </source>
</evidence>
<gene>
    <name evidence="1" type="ORF">ACFO3U_12485</name>
</gene>
<dbReference type="RefSeq" id="WP_379742931.1">
    <property type="nucleotide sequence ID" value="NZ_JBHSGW010000027.1"/>
</dbReference>
<dbReference type="Proteomes" id="UP001595885">
    <property type="component" value="Unassembled WGS sequence"/>
</dbReference>
<organism evidence="1 2">
    <name type="scientific">Flavobacterium ponti</name>
    <dbReference type="NCBI Taxonomy" id="665133"/>
    <lineage>
        <taxon>Bacteria</taxon>
        <taxon>Pseudomonadati</taxon>
        <taxon>Bacteroidota</taxon>
        <taxon>Flavobacteriia</taxon>
        <taxon>Flavobacteriales</taxon>
        <taxon>Flavobacteriaceae</taxon>
        <taxon>Flavobacterium</taxon>
    </lineage>
</organism>
<keyword evidence="1" id="KW-0378">Hydrolase</keyword>
<accession>A0ABV9P9S5</accession>
<evidence type="ECO:0000313" key="1">
    <source>
        <dbReference type="EMBL" id="MFC4740812.1"/>
    </source>
</evidence>
<dbReference type="Gene3D" id="2.60.120.430">
    <property type="entry name" value="Galactose-binding lectin"/>
    <property type="match status" value="2"/>
</dbReference>
<dbReference type="GO" id="GO:0016787">
    <property type="term" value="F:hydrolase activity"/>
    <property type="evidence" value="ECO:0007669"/>
    <property type="project" value="UniProtKB-KW"/>
</dbReference>
<comment type="caution">
    <text evidence="1">The sequence shown here is derived from an EMBL/GenBank/DDBJ whole genome shotgun (WGS) entry which is preliminary data.</text>
</comment>
<dbReference type="InterPro" id="IPR008979">
    <property type="entry name" value="Galactose-bd-like_sf"/>
</dbReference>
<dbReference type="EMBL" id="JBHSGW010000027">
    <property type="protein sequence ID" value="MFC4740812.1"/>
    <property type="molecule type" value="Genomic_DNA"/>
</dbReference>
<keyword evidence="2" id="KW-1185">Reference proteome</keyword>
<sequence>MKNKRINYLKNTFLLGLVVLTGANCERDLSDDAVDATFSKTGEVFTDLPVGMGSNFYFPYGGSKPTAWSVDNEVSYKGSASMRFDVPNADDPEGNYAGAIFRIDGAGRDLSGYDALTFWAKSSQGVSIDEIGFGEDFIENKYIATITNVSIGTNWTKYVIPIPDASKLVQERGMLRYAAGTQGTGGLGYTFWIDELRFEKLGTIAHPMPKILDGVDVNETTFIGSTSTINGLTETFNLGNGSNQTVIVAPSYYTFISSNPGVASVNELGLVNIVGSSPLDSNMNPIPTTITATLGGILAEGSLTYVSLGNFTSAPVPTRDPANVLSIFSNAYTNVPVEYYNGYWGGSTTLGQDDIHINGDDIIKYSQLNYVGIQFAQPTLNATQMTHFHIDLQVQNANGLGNTINIKLADFGANGVFGGGDDSEFELPITNANLPSGDWVSLDIPFSSFTGLTSRAHLAQVVLVSASGITDILVDNIYFYKVPTTPTIAAPTPTLPAANVISLFSDQYTNVPVDTWKTSWSSATFADVTIAGNATKEYSNLDFVGIETVNNQINASAMTHVHIDVWSANFTSFSLKLVDFGANGAFGGGDDSEYQLNFPAPTQGQWISYDLPLSSFTGLLAKQHLAQYILVAQPTGSAKVYIDNFYFHN</sequence>